<proteinExistence type="predicted"/>
<protein>
    <submittedName>
        <fullName evidence="1">Uncharacterized protein</fullName>
    </submittedName>
</protein>
<reference evidence="1" key="1">
    <citation type="journal article" date="2019" name="Sci. Rep.">
        <title>Draft genome of Tanacetum cinerariifolium, the natural source of mosquito coil.</title>
        <authorList>
            <person name="Yamashiro T."/>
            <person name="Shiraishi A."/>
            <person name="Satake H."/>
            <person name="Nakayama K."/>
        </authorList>
    </citation>
    <scope>NUCLEOTIDE SEQUENCE</scope>
</reference>
<organism evidence="1">
    <name type="scientific">Tanacetum cinerariifolium</name>
    <name type="common">Dalmatian daisy</name>
    <name type="synonym">Chrysanthemum cinerariifolium</name>
    <dbReference type="NCBI Taxonomy" id="118510"/>
    <lineage>
        <taxon>Eukaryota</taxon>
        <taxon>Viridiplantae</taxon>
        <taxon>Streptophyta</taxon>
        <taxon>Embryophyta</taxon>
        <taxon>Tracheophyta</taxon>
        <taxon>Spermatophyta</taxon>
        <taxon>Magnoliopsida</taxon>
        <taxon>eudicotyledons</taxon>
        <taxon>Gunneridae</taxon>
        <taxon>Pentapetalae</taxon>
        <taxon>asterids</taxon>
        <taxon>campanulids</taxon>
        <taxon>Asterales</taxon>
        <taxon>Asteraceae</taxon>
        <taxon>Asteroideae</taxon>
        <taxon>Anthemideae</taxon>
        <taxon>Anthemidinae</taxon>
        <taxon>Tanacetum</taxon>
    </lineage>
</organism>
<dbReference type="EMBL" id="BKCJ010133052">
    <property type="protein sequence ID" value="GEX83221.1"/>
    <property type="molecule type" value="Genomic_DNA"/>
</dbReference>
<accession>A0A699HFF2</accession>
<sequence length="116" mass="13204">MMVVANLVEVVGKACVQCSTQWDDQREVVEVMKYCIECQPLVYGDVEEVGDLSLESIEDVEVATVDGVFEGAFKALGDKTWFESRSFSRCHGGLWWLKMNEKDDEFEMKNGRQLIV</sequence>
<dbReference type="AlphaFoldDB" id="A0A699HFF2"/>
<evidence type="ECO:0000313" key="1">
    <source>
        <dbReference type="EMBL" id="GEX83221.1"/>
    </source>
</evidence>
<name>A0A699HFF2_TANCI</name>
<comment type="caution">
    <text evidence="1">The sequence shown here is derived from an EMBL/GenBank/DDBJ whole genome shotgun (WGS) entry which is preliminary data.</text>
</comment>
<gene>
    <name evidence="1" type="ORF">Tci_355196</name>
</gene>